<feature type="signal peptide" evidence="12">
    <location>
        <begin position="1"/>
        <end position="24"/>
    </location>
</feature>
<keyword evidence="9 10" id="KW-0998">Cell outer membrane</keyword>
<comment type="similarity">
    <text evidence="10 11">Belongs to the TonB-dependent receptor family.</text>
</comment>
<dbReference type="Gene3D" id="2.40.170.20">
    <property type="entry name" value="TonB-dependent receptor, beta-barrel domain"/>
    <property type="match status" value="1"/>
</dbReference>
<dbReference type="HOGENOM" id="CLU_008287_13_2_10"/>
<evidence type="ECO:0000313" key="16">
    <source>
        <dbReference type="Proteomes" id="UP000033054"/>
    </source>
</evidence>
<dbReference type="Gene3D" id="2.60.40.1120">
    <property type="entry name" value="Carboxypeptidase-like, regulatory domain"/>
    <property type="match status" value="1"/>
</dbReference>
<evidence type="ECO:0000259" key="13">
    <source>
        <dbReference type="Pfam" id="PF00593"/>
    </source>
</evidence>
<dbReference type="PANTHER" id="PTHR30069:SF29">
    <property type="entry name" value="HEMOGLOBIN AND HEMOGLOBIN-HAPTOGLOBIN-BINDING PROTEIN 1-RELATED"/>
    <property type="match status" value="1"/>
</dbReference>
<dbReference type="KEGG" id="srd:SD10_08600"/>
<dbReference type="InterPro" id="IPR039426">
    <property type="entry name" value="TonB-dep_rcpt-like"/>
</dbReference>
<evidence type="ECO:0000256" key="3">
    <source>
        <dbReference type="ARBA" id="ARBA00022452"/>
    </source>
</evidence>
<dbReference type="Pfam" id="PF00593">
    <property type="entry name" value="TonB_dep_Rec_b-barrel"/>
    <property type="match status" value="1"/>
</dbReference>
<dbReference type="GO" id="GO:0015344">
    <property type="term" value="F:siderophore uptake transmembrane transporter activity"/>
    <property type="evidence" value="ECO:0007669"/>
    <property type="project" value="TreeGrafter"/>
</dbReference>
<sequence>MKFLYTKFTLTLLLLTAFCPAVFAQLALTGRIVDPTNAQPIAGASVLITGTQRGTTADDKGEFSLSANEGDQLQFSAIGYQTLTVGVKATTRSLTIELDPSNTDLNEVIVSGYSAPQTIQRTAGAVGLITSRDIQRTNGLHLQNYVNLIPGVKVEMRTIAAGNRIVIRGYGNQTNFNGVGYKAYLNDIPLTDADGTTFLDDIDFTTLSRVEVLKGPASSAYGNAIGGVVNLYTERAPIGKTSISQQVLAGSYGLFRTNTSLKTGSDNTSLNINYGHQKYDGFRVHGGSTKDFLSITSDTYMSAKRSMSVFVGYTNSYDLLAGEIDSVAILEQPESSDPAYVSNNASIKTESARAGISHNYQFTDRFANKTTIFVGGQVIDQPFAAGVNKTNKFKFGGRSVFTYSNDASPLRPTVSIGGEFLKNFNYAKGYGLSNGILGALRSDLEIQAMQYSVFAQAALQIAPKLTLSAGAGLNYVEYGITDMRAATTTPAYVNVSGYKRFKPILAPRAALAYQATNNVSFYASASQGYSAPGTNQVVVAQTGVVNYDLRPELGTSYEIGSKGSFLNKTLTYEIAYFTMMVSDKLVPQGFAATSTVPAYSITTNAGKVQHNGLELAVQYAYRPAAGAVSLIRPFVSYTYNDFYYKDYKSDNNSDAKTVDYTGKKESGIAPNLLNAGVDIEVRPGFYLNGTMMYVDKMPINLPNNHFAPAYTLVNGKLGYRSALGTHLNLDVYVGSDNMLSSTYSSLVFLNLANPANNRPLAYNPSPKITFYSGAMLKYIF</sequence>
<evidence type="ECO:0000256" key="9">
    <source>
        <dbReference type="ARBA" id="ARBA00023237"/>
    </source>
</evidence>
<keyword evidence="16" id="KW-1185">Reference proteome</keyword>
<keyword evidence="6 11" id="KW-0798">TonB box</keyword>
<reference evidence="15 16" key="1">
    <citation type="journal article" date="2014" name="Curr. Microbiol.">
        <title>Spirosoma radiotolerans sp. nov., a gamma-radiation-resistant bacterium isolated from gamma ray-irradiated soil.</title>
        <authorList>
            <person name="Lee J.J."/>
            <person name="Srinivasan S."/>
            <person name="Lim S."/>
            <person name="Joe M."/>
            <person name="Im S."/>
            <person name="Bae S.I."/>
            <person name="Park K.R."/>
            <person name="Han J.H."/>
            <person name="Park S.H."/>
            <person name="Joo B.M."/>
            <person name="Park S.J."/>
            <person name="Kim M.K."/>
        </authorList>
    </citation>
    <scope>NUCLEOTIDE SEQUENCE [LARGE SCALE GENOMIC DNA]</scope>
    <source>
        <strain evidence="15 16">DG5A</strain>
    </source>
</reference>
<dbReference type="SUPFAM" id="SSF56935">
    <property type="entry name" value="Porins"/>
    <property type="match status" value="1"/>
</dbReference>
<dbReference type="PANTHER" id="PTHR30069">
    <property type="entry name" value="TONB-DEPENDENT OUTER MEMBRANE RECEPTOR"/>
    <property type="match status" value="1"/>
</dbReference>
<evidence type="ECO:0000256" key="2">
    <source>
        <dbReference type="ARBA" id="ARBA00022448"/>
    </source>
</evidence>
<keyword evidence="7 10" id="KW-0472">Membrane</keyword>
<keyword evidence="3 10" id="KW-1134">Transmembrane beta strand</keyword>
<evidence type="ECO:0000256" key="7">
    <source>
        <dbReference type="ARBA" id="ARBA00023136"/>
    </source>
</evidence>
<dbReference type="InterPro" id="IPR036942">
    <property type="entry name" value="Beta-barrel_TonB_sf"/>
</dbReference>
<dbReference type="Gene3D" id="2.170.130.10">
    <property type="entry name" value="TonB-dependent receptor, plug domain"/>
    <property type="match status" value="1"/>
</dbReference>
<dbReference type="AlphaFoldDB" id="A0A0E3VAP0"/>
<comment type="subcellular location">
    <subcellularLocation>
        <location evidence="1 10">Cell outer membrane</location>
        <topology evidence="1 10">Multi-pass membrane protein</topology>
    </subcellularLocation>
</comment>
<feature type="domain" description="TonB-dependent receptor plug" evidence="14">
    <location>
        <begin position="119"/>
        <end position="228"/>
    </location>
</feature>
<keyword evidence="5 12" id="KW-0732">Signal</keyword>
<keyword evidence="2 10" id="KW-0813">Transport</keyword>
<feature type="chain" id="PRO_5002414176" evidence="12">
    <location>
        <begin position="25"/>
        <end position="780"/>
    </location>
</feature>
<evidence type="ECO:0000256" key="11">
    <source>
        <dbReference type="RuleBase" id="RU003357"/>
    </source>
</evidence>
<gene>
    <name evidence="15" type="ORF">SD10_08600</name>
</gene>
<dbReference type="SUPFAM" id="SSF49464">
    <property type="entry name" value="Carboxypeptidase regulatory domain-like"/>
    <property type="match status" value="1"/>
</dbReference>
<dbReference type="RefSeq" id="WP_046579251.1">
    <property type="nucleotide sequence ID" value="NZ_CP010429.1"/>
</dbReference>
<dbReference type="OrthoDB" id="9782587at2"/>
<evidence type="ECO:0000256" key="10">
    <source>
        <dbReference type="PROSITE-ProRule" id="PRU01360"/>
    </source>
</evidence>
<name>A0A0E3VAP0_9BACT</name>
<dbReference type="STRING" id="1379870.SD10_08600"/>
<proteinExistence type="inferred from homology"/>
<evidence type="ECO:0000256" key="12">
    <source>
        <dbReference type="SAM" id="SignalP"/>
    </source>
</evidence>
<dbReference type="InterPro" id="IPR008969">
    <property type="entry name" value="CarboxyPept-like_regulatory"/>
</dbReference>
<evidence type="ECO:0000256" key="6">
    <source>
        <dbReference type="ARBA" id="ARBA00023077"/>
    </source>
</evidence>
<dbReference type="GO" id="GO:0044718">
    <property type="term" value="P:siderophore transmembrane transport"/>
    <property type="evidence" value="ECO:0007669"/>
    <property type="project" value="TreeGrafter"/>
</dbReference>
<evidence type="ECO:0000256" key="8">
    <source>
        <dbReference type="ARBA" id="ARBA00023170"/>
    </source>
</evidence>
<evidence type="ECO:0000256" key="1">
    <source>
        <dbReference type="ARBA" id="ARBA00004571"/>
    </source>
</evidence>
<dbReference type="Pfam" id="PF13715">
    <property type="entry name" value="CarbopepD_reg_2"/>
    <property type="match status" value="1"/>
</dbReference>
<dbReference type="PROSITE" id="PS52016">
    <property type="entry name" value="TONB_DEPENDENT_REC_3"/>
    <property type="match status" value="1"/>
</dbReference>
<keyword evidence="8 15" id="KW-0675">Receptor</keyword>
<dbReference type="Proteomes" id="UP000033054">
    <property type="component" value="Chromosome"/>
</dbReference>
<dbReference type="Pfam" id="PF07715">
    <property type="entry name" value="Plug"/>
    <property type="match status" value="1"/>
</dbReference>
<dbReference type="InterPro" id="IPR012910">
    <property type="entry name" value="Plug_dom"/>
</dbReference>
<evidence type="ECO:0000256" key="4">
    <source>
        <dbReference type="ARBA" id="ARBA00022692"/>
    </source>
</evidence>
<dbReference type="GO" id="GO:0009279">
    <property type="term" value="C:cell outer membrane"/>
    <property type="evidence" value="ECO:0007669"/>
    <property type="project" value="UniProtKB-SubCell"/>
</dbReference>
<evidence type="ECO:0000259" key="14">
    <source>
        <dbReference type="Pfam" id="PF07715"/>
    </source>
</evidence>
<evidence type="ECO:0000256" key="5">
    <source>
        <dbReference type="ARBA" id="ARBA00022729"/>
    </source>
</evidence>
<accession>A0A0E3VAP0</accession>
<dbReference type="EMBL" id="CP010429">
    <property type="protein sequence ID" value="AKD58411.1"/>
    <property type="molecule type" value="Genomic_DNA"/>
</dbReference>
<dbReference type="PATRIC" id="fig|1379870.5.peg.1880"/>
<organism evidence="15 16">
    <name type="scientific">Spirosoma radiotolerans</name>
    <dbReference type="NCBI Taxonomy" id="1379870"/>
    <lineage>
        <taxon>Bacteria</taxon>
        <taxon>Pseudomonadati</taxon>
        <taxon>Bacteroidota</taxon>
        <taxon>Cytophagia</taxon>
        <taxon>Cytophagales</taxon>
        <taxon>Cytophagaceae</taxon>
        <taxon>Spirosoma</taxon>
    </lineage>
</organism>
<protein>
    <submittedName>
        <fullName evidence="15">TonB-dependent receptor</fullName>
    </submittedName>
</protein>
<keyword evidence="4 10" id="KW-0812">Transmembrane</keyword>
<feature type="domain" description="TonB-dependent receptor-like beta-barrel" evidence="13">
    <location>
        <begin position="264"/>
        <end position="732"/>
    </location>
</feature>
<evidence type="ECO:0000313" key="15">
    <source>
        <dbReference type="EMBL" id="AKD58411.1"/>
    </source>
</evidence>
<dbReference type="InterPro" id="IPR037066">
    <property type="entry name" value="Plug_dom_sf"/>
</dbReference>
<dbReference type="InterPro" id="IPR000531">
    <property type="entry name" value="Beta-barrel_TonB"/>
</dbReference>